<sequence>MIQLAGMHGSGALDEVELVVSGLMEDGENKYKYFQVMKNICNENGWRVTSKKNHSKVILFETDQGKYVIETSSNLNENPKIEFFSFEKSDELFDFYKEHIFD</sequence>
<keyword evidence="2" id="KW-1185">Reference proteome</keyword>
<comment type="caution">
    <text evidence="1">The sequence shown here is derived from an EMBL/GenBank/DDBJ whole genome shotgun (WGS) entry which is preliminary data.</text>
</comment>
<dbReference type="Proteomes" id="UP001065549">
    <property type="component" value="Unassembled WGS sequence"/>
</dbReference>
<evidence type="ECO:0000313" key="1">
    <source>
        <dbReference type="EMBL" id="MCU7380986.1"/>
    </source>
</evidence>
<reference evidence="1" key="1">
    <citation type="submission" date="2022-09" db="EMBL/GenBank/DDBJ databases">
        <title>Culturomic study of gut microbiota in children with autism spectrum disorder.</title>
        <authorList>
            <person name="Efimov B.A."/>
            <person name="Chaplin A.V."/>
            <person name="Sokolova S.R."/>
            <person name="Pikina A.P."/>
            <person name="Korzhanova M."/>
            <person name="Belova V."/>
            <person name="Korostin D."/>
        </authorList>
    </citation>
    <scope>NUCLEOTIDE SEQUENCE</scope>
    <source>
        <strain evidence="1">ASD5510</strain>
    </source>
</reference>
<proteinExistence type="predicted"/>
<evidence type="ECO:0000313" key="2">
    <source>
        <dbReference type="Proteomes" id="UP001065549"/>
    </source>
</evidence>
<organism evidence="1 2">
    <name type="scientific">Hominibacterium faecale</name>
    <dbReference type="NCBI Taxonomy" id="2839743"/>
    <lineage>
        <taxon>Bacteria</taxon>
        <taxon>Bacillati</taxon>
        <taxon>Bacillota</taxon>
        <taxon>Clostridia</taxon>
        <taxon>Peptostreptococcales</taxon>
        <taxon>Anaerovoracaceae</taxon>
        <taxon>Hominibacterium</taxon>
    </lineage>
</organism>
<dbReference type="RefSeq" id="WP_269478890.1">
    <property type="nucleotide sequence ID" value="NZ_JAOSHN010000018.1"/>
</dbReference>
<dbReference type="EMBL" id="JAOSHN010000018">
    <property type="protein sequence ID" value="MCU7380986.1"/>
    <property type="molecule type" value="Genomic_DNA"/>
</dbReference>
<name>A0A9J6QZV6_9FIRM</name>
<gene>
    <name evidence="1" type="ORF">OBO34_21975</name>
</gene>
<dbReference type="AlphaFoldDB" id="A0A9J6QZV6"/>
<protein>
    <submittedName>
        <fullName evidence="1">Uncharacterized protein</fullName>
    </submittedName>
</protein>
<accession>A0A9J6QZV6</accession>